<gene>
    <name evidence="2" type="ORF">I7412_23000</name>
</gene>
<dbReference type="InterPro" id="IPR045991">
    <property type="entry name" value="DUF5947"/>
</dbReference>
<comment type="caution">
    <text evidence="2">The sequence shown here is derived from an EMBL/GenBank/DDBJ whole genome shotgun (WGS) entry which is preliminary data.</text>
</comment>
<organism evidence="2 3">
    <name type="scientific">Frankia nepalensis</name>
    <dbReference type="NCBI Taxonomy" id="1836974"/>
    <lineage>
        <taxon>Bacteria</taxon>
        <taxon>Bacillati</taxon>
        <taxon>Actinomycetota</taxon>
        <taxon>Actinomycetes</taxon>
        <taxon>Frankiales</taxon>
        <taxon>Frankiaceae</taxon>
        <taxon>Frankia</taxon>
    </lineage>
</organism>
<dbReference type="Pfam" id="PF19372">
    <property type="entry name" value="DUF5947"/>
    <property type="match status" value="1"/>
</dbReference>
<feature type="compositionally biased region" description="Basic and acidic residues" evidence="1">
    <location>
        <begin position="276"/>
        <end position="292"/>
    </location>
</feature>
<name>A0A937RQ80_9ACTN</name>
<dbReference type="Proteomes" id="UP000604475">
    <property type="component" value="Unassembled WGS sequence"/>
</dbReference>
<accession>A0A937RQ80</accession>
<evidence type="ECO:0000313" key="3">
    <source>
        <dbReference type="Proteomes" id="UP000604475"/>
    </source>
</evidence>
<dbReference type="RefSeq" id="WP_203001985.1">
    <property type="nucleotide sequence ID" value="NZ_JADWYU010000090.1"/>
</dbReference>
<evidence type="ECO:0000313" key="2">
    <source>
        <dbReference type="EMBL" id="MBL7629981.1"/>
    </source>
</evidence>
<protein>
    <submittedName>
        <fullName evidence="2">Uncharacterized protein</fullName>
    </submittedName>
</protein>
<reference evidence="2" key="1">
    <citation type="submission" date="2020-12" db="EMBL/GenBank/DDBJ databases">
        <title>Genomic characterization of non-nitrogen-fixing Frankia strains.</title>
        <authorList>
            <person name="Carlos-Shanley C."/>
            <person name="Guerra T."/>
            <person name="Hahn D."/>
        </authorList>
    </citation>
    <scope>NUCLEOTIDE SEQUENCE</scope>
    <source>
        <strain evidence="2">CN6</strain>
    </source>
</reference>
<proteinExistence type="predicted"/>
<feature type="region of interest" description="Disordered" evidence="1">
    <location>
        <begin position="254"/>
        <end position="292"/>
    </location>
</feature>
<dbReference type="AlphaFoldDB" id="A0A937RQ80"/>
<sequence>MIVDVGRGAFGMGAGMGMGVGAAAPAGPAGVARPGPAPGTGGGADAGFGLGAADGALRRAARRSRYADARGSSASERCHLCAVPLPEPHRHLLDEQDTRLRCVCQACALLFERDAAGRGHYVLVPRRRLALPGFSPGTLGIPVGLAFFVVQPDGRVVAHYPSPLGVTHGEVDPAVWAEARARCAEVGTLKPLVESVLVNTAKGANEHWIVPIDFCYRLVALLRAEWKGMSGGSTVWPAIDELFGTLAPGQAAARPALADRSADRGAGSAPRGAHPSWHDTSVRADVPARADT</sequence>
<keyword evidence="3" id="KW-1185">Reference proteome</keyword>
<evidence type="ECO:0000256" key="1">
    <source>
        <dbReference type="SAM" id="MobiDB-lite"/>
    </source>
</evidence>
<dbReference type="EMBL" id="JAEACQ010000240">
    <property type="protein sequence ID" value="MBL7629981.1"/>
    <property type="molecule type" value="Genomic_DNA"/>
</dbReference>